<dbReference type="VEuPathDB" id="ToxoDB:BESB_056850"/>
<name>A0A2A9MFS4_BESBE</name>
<comment type="caution">
    <text evidence="3">The sequence shown here is derived from an EMBL/GenBank/DDBJ whole genome shotgun (WGS) entry which is preliminary data.</text>
</comment>
<evidence type="ECO:0000313" key="3">
    <source>
        <dbReference type="EMBL" id="PFH36034.1"/>
    </source>
</evidence>
<sequence length="293" mass="32136">MSSDELARAQSRASTSGPDDPEKGPFPAEKAGGAAEPEGSGNLPIRIMYLHELQAFPDATTETLMSEAFGKDRVIVPKFQSKRIMTWFTLAFALLLLLMFAAVVVAFANKSSGAGFLSLTAMIIVAVIVFVLAGRAVTRLMLRQAVASAEESFKKFRPNVIVASSLGAVVCLQMDIPKLPLLLLSPALDQYYRYMHLKPYVSIAEYPYVIIVHGSVDESIPLDDSIRLIETCEVGRCRLEVVDDDHKLSSLTAADYKRWVEEAFERGRDVVIKQSEAGNKSVDPTLFVMSGEN</sequence>
<gene>
    <name evidence="3" type="ORF">BESB_056850</name>
</gene>
<evidence type="ECO:0000313" key="4">
    <source>
        <dbReference type="Proteomes" id="UP000224006"/>
    </source>
</evidence>
<dbReference type="InterPro" id="IPR029058">
    <property type="entry name" value="AB_hydrolase_fold"/>
</dbReference>
<feature type="transmembrane region" description="Helical" evidence="2">
    <location>
        <begin position="114"/>
        <end position="133"/>
    </location>
</feature>
<protein>
    <recommendedName>
        <fullName evidence="5">Transmembrane protein</fullName>
    </recommendedName>
</protein>
<organism evidence="3 4">
    <name type="scientific">Besnoitia besnoiti</name>
    <name type="common">Apicomplexan protozoan</name>
    <dbReference type="NCBI Taxonomy" id="94643"/>
    <lineage>
        <taxon>Eukaryota</taxon>
        <taxon>Sar</taxon>
        <taxon>Alveolata</taxon>
        <taxon>Apicomplexa</taxon>
        <taxon>Conoidasida</taxon>
        <taxon>Coccidia</taxon>
        <taxon>Eucoccidiorida</taxon>
        <taxon>Eimeriorina</taxon>
        <taxon>Sarcocystidae</taxon>
        <taxon>Besnoitia</taxon>
    </lineage>
</organism>
<dbReference type="Gene3D" id="3.40.50.1820">
    <property type="entry name" value="alpha/beta hydrolase"/>
    <property type="match status" value="1"/>
</dbReference>
<dbReference type="OrthoDB" id="425723at2759"/>
<keyword evidence="2" id="KW-0472">Membrane</keyword>
<dbReference type="AlphaFoldDB" id="A0A2A9MFS4"/>
<feature type="region of interest" description="Disordered" evidence="1">
    <location>
        <begin position="1"/>
        <end position="39"/>
    </location>
</feature>
<reference evidence="3 4" key="1">
    <citation type="submission" date="2017-09" db="EMBL/GenBank/DDBJ databases">
        <title>Genome sequencing of Besnoitia besnoiti strain Bb-Ger1.</title>
        <authorList>
            <person name="Schares G."/>
            <person name="Venepally P."/>
            <person name="Lorenzi H.A."/>
        </authorList>
    </citation>
    <scope>NUCLEOTIDE SEQUENCE [LARGE SCALE GENOMIC DNA]</scope>
    <source>
        <strain evidence="3 4">Bb-Ger1</strain>
    </source>
</reference>
<keyword evidence="4" id="KW-1185">Reference proteome</keyword>
<evidence type="ECO:0008006" key="5">
    <source>
        <dbReference type="Google" id="ProtNLM"/>
    </source>
</evidence>
<dbReference type="RefSeq" id="XP_029220043.1">
    <property type="nucleotide sequence ID" value="XM_029364120.1"/>
</dbReference>
<keyword evidence="2" id="KW-1133">Transmembrane helix</keyword>
<dbReference type="Proteomes" id="UP000224006">
    <property type="component" value="Chromosome IV"/>
</dbReference>
<evidence type="ECO:0000256" key="2">
    <source>
        <dbReference type="SAM" id="Phobius"/>
    </source>
</evidence>
<evidence type="ECO:0000256" key="1">
    <source>
        <dbReference type="SAM" id="MobiDB-lite"/>
    </source>
</evidence>
<keyword evidence="2" id="KW-0812">Transmembrane</keyword>
<dbReference type="KEGG" id="bbes:BESB_056850"/>
<feature type="transmembrane region" description="Helical" evidence="2">
    <location>
        <begin position="87"/>
        <end position="108"/>
    </location>
</feature>
<accession>A0A2A9MFS4</accession>
<feature type="compositionally biased region" description="Low complexity" evidence="1">
    <location>
        <begin position="25"/>
        <end position="39"/>
    </location>
</feature>
<dbReference type="GeneID" id="40310614"/>
<proteinExistence type="predicted"/>
<dbReference type="EMBL" id="NWUJ01000004">
    <property type="protein sequence ID" value="PFH36034.1"/>
    <property type="molecule type" value="Genomic_DNA"/>
</dbReference>